<sequence length="420" mass="46868">MKTLIVLLVLLGIGLPVQADNLSRKVKDDTYGFFFTRKRVQTRIPFLFQSNLIIVSVCVNGADSLRLIVDTGVGHTIITDRTVFEKRPLTLTRQIKLKGMGEGSTATASVSINNTLSIGCLRAEHHNLVILDNDLLKLSEYAGVSVHGLIGYELFADLVVTIDFQRRELILMKPQQYHYRPRKGGRYPLMILERKAYLDALSISDGNQFQPLRVVLDTGAGQALLLNRFQQGMTLPLPAKVVRVPLGSGFNGLITGSIGRFQKVNVGCYQLSNMLVSFPDSSDFGKKLAGMPDRQGNIGCELLRRFLVTINYPDRYIVFKPIKRLMREGFEHDMSGLELRAKGAELHNFFIDKVSRSSPAEQAGLQPGDELLVVDNKPVISLSISDIYRILQAGEGKSIGLIVQRNRQLVTVRFTLKRLI</sequence>
<dbReference type="Pfam" id="PF13650">
    <property type="entry name" value="Asp_protease_2"/>
    <property type="match status" value="1"/>
</dbReference>
<dbReference type="Gene3D" id="2.30.42.10">
    <property type="match status" value="1"/>
</dbReference>
<dbReference type="InterPro" id="IPR001478">
    <property type="entry name" value="PDZ"/>
</dbReference>
<dbReference type="InterPro" id="IPR041489">
    <property type="entry name" value="PDZ_6"/>
</dbReference>
<evidence type="ECO:0000256" key="1">
    <source>
        <dbReference type="ARBA" id="ARBA00022801"/>
    </source>
</evidence>
<evidence type="ECO:0000259" key="2">
    <source>
        <dbReference type="PROSITE" id="PS50106"/>
    </source>
</evidence>
<protein>
    <submittedName>
        <fullName evidence="4">PDZ domain-containing protein</fullName>
    </submittedName>
</protein>
<reference evidence="4 5" key="1">
    <citation type="submission" date="2019-12" db="EMBL/GenBank/DDBJ databases">
        <title>Spirosoma sp. HMF4905 genome sequencing and assembly.</title>
        <authorList>
            <person name="Kang H."/>
            <person name="Cha I."/>
            <person name="Kim H."/>
            <person name="Joh K."/>
        </authorList>
    </citation>
    <scope>NUCLEOTIDE SEQUENCE [LARGE SCALE GENOMIC DNA]</scope>
    <source>
        <strain evidence="4 5">HMF4905</strain>
    </source>
</reference>
<dbReference type="RefSeq" id="WP_157589368.1">
    <property type="nucleotide sequence ID" value="NZ_WPIN01000016.1"/>
</dbReference>
<dbReference type="AlphaFoldDB" id="A0A7K1SLJ5"/>
<name>A0A7K1SLJ5_9BACT</name>
<dbReference type="PROSITE" id="PS50106">
    <property type="entry name" value="PDZ"/>
    <property type="match status" value="1"/>
</dbReference>
<gene>
    <name evidence="4" type="ORF">GO755_31280</name>
</gene>
<evidence type="ECO:0000259" key="3">
    <source>
        <dbReference type="PROSITE" id="PS50175"/>
    </source>
</evidence>
<dbReference type="EMBL" id="WPIN01000016">
    <property type="protein sequence ID" value="MVM34553.1"/>
    <property type="molecule type" value="Genomic_DNA"/>
</dbReference>
<dbReference type="InterPro" id="IPR001995">
    <property type="entry name" value="Peptidase_A2_cat"/>
</dbReference>
<dbReference type="Gene3D" id="2.40.70.10">
    <property type="entry name" value="Acid Proteases"/>
    <property type="match status" value="2"/>
</dbReference>
<dbReference type="PROSITE" id="PS50175">
    <property type="entry name" value="ASP_PROT_RETROV"/>
    <property type="match status" value="1"/>
</dbReference>
<comment type="caution">
    <text evidence="4">The sequence shown here is derived from an EMBL/GenBank/DDBJ whole genome shotgun (WGS) entry which is preliminary data.</text>
</comment>
<dbReference type="Proteomes" id="UP000436006">
    <property type="component" value="Unassembled WGS sequence"/>
</dbReference>
<feature type="domain" description="PDZ" evidence="2">
    <location>
        <begin position="336"/>
        <end position="406"/>
    </location>
</feature>
<keyword evidence="1" id="KW-0378">Hydrolase</keyword>
<dbReference type="SUPFAM" id="SSF50156">
    <property type="entry name" value="PDZ domain-like"/>
    <property type="match status" value="1"/>
</dbReference>
<evidence type="ECO:0000313" key="5">
    <source>
        <dbReference type="Proteomes" id="UP000436006"/>
    </source>
</evidence>
<keyword evidence="5" id="KW-1185">Reference proteome</keyword>
<dbReference type="InterPro" id="IPR021109">
    <property type="entry name" value="Peptidase_aspartic_dom_sf"/>
</dbReference>
<dbReference type="GO" id="GO:0004190">
    <property type="term" value="F:aspartic-type endopeptidase activity"/>
    <property type="evidence" value="ECO:0007669"/>
    <property type="project" value="InterPro"/>
</dbReference>
<dbReference type="Pfam" id="PF17820">
    <property type="entry name" value="PDZ_6"/>
    <property type="match status" value="1"/>
</dbReference>
<evidence type="ECO:0000313" key="4">
    <source>
        <dbReference type="EMBL" id="MVM34553.1"/>
    </source>
</evidence>
<proteinExistence type="predicted"/>
<feature type="domain" description="Peptidase A2" evidence="3">
    <location>
        <begin position="65"/>
        <end position="101"/>
    </location>
</feature>
<dbReference type="InterPro" id="IPR036034">
    <property type="entry name" value="PDZ_sf"/>
</dbReference>
<organism evidence="4 5">
    <name type="scientific">Spirosoma arboris</name>
    <dbReference type="NCBI Taxonomy" id="2682092"/>
    <lineage>
        <taxon>Bacteria</taxon>
        <taxon>Pseudomonadati</taxon>
        <taxon>Bacteroidota</taxon>
        <taxon>Cytophagia</taxon>
        <taxon>Cytophagales</taxon>
        <taxon>Cytophagaceae</taxon>
        <taxon>Spirosoma</taxon>
    </lineage>
</organism>
<dbReference type="SMART" id="SM00228">
    <property type="entry name" value="PDZ"/>
    <property type="match status" value="1"/>
</dbReference>
<accession>A0A7K1SLJ5</accession>
<dbReference type="GO" id="GO:0006508">
    <property type="term" value="P:proteolysis"/>
    <property type="evidence" value="ECO:0007669"/>
    <property type="project" value="InterPro"/>
</dbReference>